<dbReference type="EC" id="2.1.1.74" evidence="10"/>
<dbReference type="HAMAP" id="MF_01037">
    <property type="entry name" value="TrmFO"/>
    <property type="match status" value="1"/>
</dbReference>
<keyword evidence="4 10" id="KW-0285">Flavoprotein</keyword>
<keyword evidence="8 10" id="KW-0521">NADP</keyword>
<organism evidence="12 13">
    <name type="scientific">Spiroplasma helicoides</name>
    <dbReference type="NCBI Taxonomy" id="216938"/>
    <lineage>
        <taxon>Bacteria</taxon>
        <taxon>Bacillati</taxon>
        <taxon>Mycoplasmatota</taxon>
        <taxon>Mollicutes</taxon>
        <taxon>Entomoplasmatales</taxon>
        <taxon>Spiroplasmataceae</taxon>
        <taxon>Spiroplasma</taxon>
    </lineage>
</organism>
<evidence type="ECO:0000259" key="11">
    <source>
        <dbReference type="Pfam" id="PF01134"/>
    </source>
</evidence>
<dbReference type="Proteomes" id="UP000094378">
    <property type="component" value="Chromosome"/>
</dbReference>
<dbReference type="GO" id="GO:0050660">
    <property type="term" value="F:flavin adenine dinucleotide binding"/>
    <property type="evidence" value="ECO:0007669"/>
    <property type="project" value="UniProtKB-UniRule"/>
</dbReference>
<dbReference type="NCBIfam" id="TIGR00137">
    <property type="entry name" value="gid_trmFO"/>
    <property type="match status" value="1"/>
</dbReference>
<dbReference type="STRING" id="216938.SHELI_v1c07510"/>
<feature type="binding site" evidence="10">
    <location>
        <begin position="7"/>
        <end position="12"/>
    </location>
    <ligand>
        <name>FAD</name>
        <dbReference type="ChEBI" id="CHEBI:57692"/>
    </ligand>
</feature>
<evidence type="ECO:0000256" key="1">
    <source>
        <dbReference type="ARBA" id="ARBA00001974"/>
    </source>
</evidence>
<dbReference type="AlphaFoldDB" id="A0A1B3SLA9"/>
<dbReference type="GO" id="GO:0047151">
    <property type="term" value="F:tRNA (uracil(54)-C5)-methyltransferase activity, 5,10-methylenetetrahydrofolate-dependent"/>
    <property type="evidence" value="ECO:0007669"/>
    <property type="project" value="UniProtKB-UniRule"/>
</dbReference>
<comment type="function">
    <text evidence="10">Catalyzes the folate-dependent formation of 5-methyl-uridine at position 54 (M-5-U54) in all tRNAs.</text>
</comment>
<sequence>MEVTIIGAGLAGCELAYQLANNGIKVILYEKKKRIKNEIQKLDTFAELVCSNSLRSTSTQNAVGILKKELELLGSFVLDCAYKTQVKADDALAVDRAKFSELIDKRIRSHKNITVIEEELIEIDDKKINVICCGPLITESFQIKINELIGNQKLFYLDASAPIIKKDSIDFEVAYWNSRHNNDKSYICLPLNESQFEDFHKNLLEAKQVELKDFEKKVFFRGCQPIEQLAKQSKKLLLNGPMSPNNLATKEIDPYAVIQLRKDDAIDELYNMVGFQTNLTWPEQKRIFKSIPGLNNAEFVRFGVMHKNNYINSPKILNKKLQVMRNKKIFFAGQVVGVEGYIESFASAMIVFIALFCQHHGKKFEPFPQKTILGSLIDYVTNPKIKYLKPMKANMGIINTLNKKFDTRFEKNEYIYQQSMKALKKYIEKLGLKPLQI</sequence>
<dbReference type="PANTHER" id="PTHR11806:SF2">
    <property type="entry name" value="METHYLENETETRAHYDROFOLATE--TRNA-(URACIL-5-)-METHYLTRANSFERASE TRMFO"/>
    <property type="match status" value="1"/>
</dbReference>
<reference evidence="12 13" key="1">
    <citation type="submission" date="2016-08" db="EMBL/GenBank/DDBJ databases">
        <title>Complete genome sequence of Spiroplasma helicoides TABS-2 (DSM 22551).</title>
        <authorList>
            <person name="Shen W.-Y."/>
            <person name="Lo W.-S."/>
            <person name="Lai Y.-C."/>
            <person name="Kuo C.-H."/>
        </authorList>
    </citation>
    <scope>NUCLEOTIDE SEQUENCE [LARGE SCALE GENOMIC DNA]</scope>
    <source>
        <strain evidence="12 13">TABS-2</strain>
    </source>
</reference>
<evidence type="ECO:0000256" key="10">
    <source>
        <dbReference type="HAMAP-Rule" id="MF_01037"/>
    </source>
</evidence>
<keyword evidence="2 10" id="KW-0963">Cytoplasm</keyword>
<gene>
    <name evidence="10 12" type="primary">trmFO</name>
    <name evidence="12" type="ORF">SHELI_v1c07510</name>
</gene>
<accession>A0A1B3SLA9</accession>
<dbReference type="PANTHER" id="PTHR11806">
    <property type="entry name" value="GLUCOSE INHIBITED DIVISION PROTEIN A"/>
    <property type="match status" value="1"/>
</dbReference>
<dbReference type="NCBIfam" id="NF003739">
    <property type="entry name" value="PRK05335.1"/>
    <property type="match status" value="1"/>
</dbReference>
<evidence type="ECO:0000256" key="9">
    <source>
        <dbReference type="ARBA" id="ARBA00023027"/>
    </source>
</evidence>
<feature type="domain" description="MnmG N-terminal" evidence="11">
    <location>
        <begin position="3"/>
        <end position="354"/>
    </location>
</feature>
<dbReference type="PATRIC" id="fig|216938.3.peg.764"/>
<protein>
    <recommendedName>
        <fullName evidence="10">Methylenetetrahydrofolate--tRNA-(uracil-5-)-methyltransferase TrmFO</fullName>
        <ecNumber evidence="10">2.1.1.74</ecNumber>
    </recommendedName>
    <alternativeName>
        <fullName evidence="10">Folate-dependent tRNA (uracil-5-)-methyltransferase</fullName>
    </alternativeName>
    <alternativeName>
        <fullName evidence="10">Folate-dependent tRNA(M-5-U54)-methyltransferase</fullName>
    </alternativeName>
</protein>
<evidence type="ECO:0000256" key="4">
    <source>
        <dbReference type="ARBA" id="ARBA00022630"/>
    </source>
</evidence>
<keyword evidence="6 10" id="KW-0819">tRNA processing</keyword>
<keyword evidence="7 10" id="KW-0274">FAD</keyword>
<comment type="similarity">
    <text evidence="10">Belongs to the MnmG family. TrmFO subfamily.</text>
</comment>
<dbReference type="GO" id="GO:0005829">
    <property type="term" value="C:cytosol"/>
    <property type="evidence" value="ECO:0007669"/>
    <property type="project" value="TreeGrafter"/>
</dbReference>
<dbReference type="OrthoDB" id="9803114at2"/>
<dbReference type="Pfam" id="PF01134">
    <property type="entry name" value="GIDA"/>
    <property type="match status" value="1"/>
</dbReference>
<dbReference type="SUPFAM" id="SSF51905">
    <property type="entry name" value="FAD/NAD(P)-binding domain"/>
    <property type="match status" value="2"/>
</dbReference>
<evidence type="ECO:0000256" key="5">
    <source>
        <dbReference type="ARBA" id="ARBA00022679"/>
    </source>
</evidence>
<keyword evidence="3 10" id="KW-0489">Methyltransferase</keyword>
<dbReference type="InterPro" id="IPR004417">
    <property type="entry name" value="TrmFO"/>
</dbReference>
<keyword evidence="5 10" id="KW-0808">Transferase</keyword>
<comment type="subcellular location">
    <subcellularLocation>
        <location evidence="10">Cytoplasm</location>
    </subcellularLocation>
</comment>
<dbReference type="GO" id="GO:0002098">
    <property type="term" value="P:tRNA wobble uridine modification"/>
    <property type="evidence" value="ECO:0007669"/>
    <property type="project" value="TreeGrafter"/>
</dbReference>
<name>A0A1B3SLA9_9MOLU</name>
<evidence type="ECO:0000313" key="12">
    <source>
        <dbReference type="EMBL" id="AOG60700.1"/>
    </source>
</evidence>
<evidence type="ECO:0000256" key="7">
    <source>
        <dbReference type="ARBA" id="ARBA00022827"/>
    </source>
</evidence>
<dbReference type="Gene3D" id="3.50.50.60">
    <property type="entry name" value="FAD/NAD(P)-binding domain"/>
    <property type="match status" value="2"/>
</dbReference>
<evidence type="ECO:0000256" key="8">
    <source>
        <dbReference type="ARBA" id="ARBA00022857"/>
    </source>
</evidence>
<keyword evidence="9 10" id="KW-0520">NAD</keyword>
<dbReference type="InterPro" id="IPR040131">
    <property type="entry name" value="MnmG_N"/>
</dbReference>
<evidence type="ECO:0000256" key="6">
    <source>
        <dbReference type="ARBA" id="ARBA00022694"/>
    </source>
</evidence>
<comment type="catalytic activity">
    <reaction evidence="10">
        <text>uridine(54) in tRNA + (6R)-5,10-methylene-5,6,7,8-tetrahydrofolate + NADH + H(+) = 5-methyluridine(54) in tRNA + (6S)-5,6,7,8-tetrahydrofolate + NAD(+)</text>
        <dbReference type="Rhea" id="RHEA:16873"/>
        <dbReference type="Rhea" id="RHEA-COMP:10167"/>
        <dbReference type="Rhea" id="RHEA-COMP:10193"/>
        <dbReference type="ChEBI" id="CHEBI:15378"/>
        <dbReference type="ChEBI" id="CHEBI:15636"/>
        <dbReference type="ChEBI" id="CHEBI:57453"/>
        <dbReference type="ChEBI" id="CHEBI:57540"/>
        <dbReference type="ChEBI" id="CHEBI:57945"/>
        <dbReference type="ChEBI" id="CHEBI:65315"/>
        <dbReference type="ChEBI" id="CHEBI:74447"/>
        <dbReference type="EC" id="2.1.1.74"/>
    </reaction>
</comment>
<dbReference type="KEGG" id="shj:SHELI_v1c07510"/>
<keyword evidence="13" id="KW-1185">Reference proteome</keyword>
<dbReference type="EMBL" id="CP017015">
    <property type="protein sequence ID" value="AOG60700.1"/>
    <property type="molecule type" value="Genomic_DNA"/>
</dbReference>
<dbReference type="InterPro" id="IPR036188">
    <property type="entry name" value="FAD/NAD-bd_sf"/>
</dbReference>
<evidence type="ECO:0000256" key="3">
    <source>
        <dbReference type="ARBA" id="ARBA00022603"/>
    </source>
</evidence>
<comment type="cofactor">
    <cofactor evidence="1 10">
        <name>FAD</name>
        <dbReference type="ChEBI" id="CHEBI:57692"/>
    </cofactor>
</comment>
<dbReference type="GO" id="GO:0030488">
    <property type="term" value="P:tRNA methylation"/>
    <property type="evidence" value="ECO:0007669"/>
    <property type="project" value="TreeGrafter"/>
</dbReference>
<evidence type="ECO:0000313" key="13">
    <source>
        <dbReference type="Proteomes" id="UP000094378"/>
    </source>
</evidence>
<comment type="catalytic activity">
    <reaction evidence="10">
        <text>uridine(54) in tRNA + (6R)-5,10-methylene-5,6,7,8-tetrahydrofolate + NADPH + H(+) = 5-methyluridine(54) in tRNA + (6S)-5,6,7,8-tetrahydrofolate + NADP(+)</text>
        <dbReference type="Rhea" id="RHEA:62372"/>
        <dbReference type="Rhea" id="RHEA-COMP:10167"/>
        <dbReference type="Rhea" id="RHEA-COMP:10193"/>
        <dbReference type="ChEBI" id="CHEBI:15378"/>
        <dbReference type="ChEBI" id="CHEBI:15636"/>
        <dbReference type="ChEBI" id="CHEBI:57453"/>
        <dbReference type="ChEBI" id="CHEBI:57783"/>
        <dbReference type="ChEBI" id="CHEBI:58349"/>
        <dbReference type="ChEBI" id="CHEBI:65315"/>
        <dbReference type="ChEBI" id="CHEBI:74447"/>
        <dbReference type="EC" id="2.1.1.74"/>
    </reaction>
</comment>
<dbReference type="RefSeq" id="WP_069116829.1">
    <property type="nucleotide sequence ID" value="NZ_CP017015.1"/>
</dbReference>
<evidence type="ECO:0000256" key="2">
    <source>
        <dbReference type="ARBA" id="ARBA00022490"/>
    </source>
</evidence>
<dbReference type="InterPro" id="IPR002218">
    <property type="entry name" value="MnmG-rel"/>
</dbReference>
<proteinExistence type="inferred from homology"/>